<reference evidence="5 6" key="1">
    <citation type="submission" date="2020-04" db="EMBL/GenBank/DDBJ databases">
        <authorList>
            <person name="De Canck E."/>
        </authorList>
    </citation>
    <scope>NUCLEOTIDE SEQUENCE [LARGE SCALE GENOMIC DNA]</scope>
    <source>
        <strain evidence="5 6">LMG 7053</strain>
    </source>
</reference>
<name>A0ABM8LTQ7_9BURK</name>
<evidence type="ECO:0000313" key="6">
    <source>
        <dbReference type="Proteomes" id="UP000494161"/>
    </source>
</evidence>
<keyword evidence="1" id="KW-0479">Metal-binding</keyword>
<dbReference type="SUPFAM" id="SSF54427">
    <property type="entry name" value="NTF2-like"/>
    <property type="match status" value="1"/>
</dbReference>
<evidence type="ECO:0000259" key="3">
    <source>
        <dbReference type="Pfam" id="PF12680"/>
    </source>
</evidence>
<dbReference type="PANTHER" id="PTHR11845:SF13">
    <property type="entry name" value="5'-DEOXYNUCLEOTIDASE HDDC2"/>
    <property type="match status" value="1"/>
</dbReference>
<keyword evidence="2" id="KW-0378">Hydrolase</keyword>
<protein>
    <recommendedName>
        <fullName evidence="7">5'-deoxynucleotidase</fullName>
    </recommendedName>
</protein>
<dbReference type="InterPro" id="IPR032710">
    <property type="entry name" value="NTF2-like_dom_sf"/>
</dbReference>
<gene>
    <name evidence="5" type="ORF">LMG7053_02361</name>
</gene>
<proteinExistence type="predicted"/>
<dbReference type="Proteomes" id="UP000494161">
    <property type="component" value="Unassembled WGS sequence"/>
</dbReference>
<keyword evidence="6" id="KW-1185">Reference proteome</keyword>
<accession>A0ABM8LTQ7</accession>
<evidence type="ECO:0000256" key="2">
    <source>
        <dbReference type="ARBA" id="ARBA00022801"/>
    </source>
</evidence>
<feature type="domain" description="HD" evidence="4">
    <location>
        <begin position="16"/>
        <end position="169"/>
    </location>
</feature>
<dbReference type="SUPFAM" id="SSF109604">
    <property type="entry name" value="HD-domain/PDEase-like"/>
    <property type="match status" value="1"/>
</dbReference>
<comment type="caution">
    <text evidence="5">The sequence shown here is derived from an EMBL/GenBank/DDBJ whole genome shotgun (WGS) entry which is preliminary data.</text>
</comment>
<dbReference type="Gene3D" id="3.10.450.50">
    <property type="match status" value="1"/>
</dbReference>
<evidence type="ECO:0000256" key="1">
    <source>
        <dbReference type="ARBA" id="ARBA00022723"/>
    </source>
</evidence>
<dbReference type="InterPro" id="IPR006674">
    <property type="entry name" value="HD_domain"/>
</dbReference>
<evidence type="ECO:0000313" key="5">
    <source>
        <dbReference type="EMBL" id="CAB3947296.1"/>
    </source>
</evidence>
<dbReference type="Gene3D" id="1.10.3210.10">
    <property type="entry name" value="Hypothetical protein af1432"/>
    <property type="match status" value="1"/>
</dbReference>
<evidence type="ECO:0000259" key="4">
    <source>
        <dbReference type="Pfam" id="PF13023"/>
    </source>
</evidence>
<dbReference type="Pfam" id="PF13023">
    <property type="entry name" value="HD_3"/>
    <property type="match status" value="1"/>
</dbReference>
<dbReference type="PANTHER" id="PTHR11845">
    <property type="entry name" value="5'-DEOXYNUCLEOTIDASE HDDC2"/>
    <property type="match status" value="1"/>
</dbReference>
<dbReference type="InterPro" id="IPR039356">
    <property type="entry name" value="YfbR/HDDC2"/>
</dbReference>
<evidence type="ECO:0008006" key="7">
    <source>
        <dbReference type="Google" id="ProtNLM"/>
    </source>
</evidence>
<feature type="domain" description="SnoaL-like" evidence="3">
    <location>
        <begin position="205"/>
        <end position="304"/>
    </location>
</feature>
<organism evidence="5 6">
    <name type="scientific">Achromobacter ruhlandii</name>
    <dbReference type="NCBI Taxonomy" id="72557"/>
    <lineage>
        <taxon>Bacteria</taxon>
        <taxon>Pseudomonadati</taxon>
        <taxon>Pseudomonadota</taxon>
        <taxon>Betaproteobacteria</taxon>
        <taxon>Burkholderiales</taxon>
        <taxon>Alcaligenaceae</taxon>
        <taxon>Achromobacter</taxon>
    </lineage>
</organism>
<dbReference type="Pfam" id="PF12680">
    <property type="entry name" value="SnoaL_2"/>
    <property type="match status" value="1"/>
</dbReference>
<sequence>MDTATLQGRLEFLRQAEKLKDVLRSARSSGGRQESTAEHTWRLCLMAMMLEEGLADLDFARVLRLCVVHDLGEAIHRDIPATRQSAAGPGKGVQERQDLLQLAGPLDEAARARLLALWDDYENAASAEARAVKAMDKLETLLQHNQGANAPDFDYAFNLDYGRKHTDALPLFREIRRLLDADTEAHIRRQAAARAAPSNAPADVVQRQLDAYNARDIDAFMAAWADDCLYYAFPDTLLASGSAQIRQRHVERFQEPDLHGRLVSRIVNDDMVVDQEVVTRNFADGPGEIDVVAIYEVRDGRIAKAWFNLGQPRPRAGPA</sequence>
<dbReference type="EMBL" id="CADILJ010000016">
    <property type="protein sequence ID" value="CAB3947296.1"/>
    <property type="molecule type" value="Genomic_DNA"/>
</dbReference>
<dbReference type="InterPro" id="IPR037401">
    <property type="entry name" value="SnoaL-like"/>
</dbReference>